<accession>A0A562MGW0</accession>
<keyword evidence="2" id="KW-1185">Reference proteome</keyword>
<comment type="caution">
    <text evidence="1">The sequence shown here is derived from an EMBL/GenBank/DDBJ whole genome shotgun (WGS) entry which is preliminary data.</text>
</comment>
<dbReference type="Proteomes" id="UP000317122">
    <property type="component" value="Unassembled WGS sequence"/>
</dbReference>
<dbReference type="AlphaFoldDB" id="A0A562MGW0"/>
<dbReference type="OrthoDB" id="8093867at2"/>
<reference evidence="1 2" key="1">
    <citation type="journal article" date="2015" name="Stand. Genomic Sci.">
        <title>Genomic Encyclopedia of Bacterial and Archaeal Type Strains, Phase III: the genomes of soil and plant-associated and newly described type strains.</title>
        <authorList>
            <person name="Whitman W.B."/>
            <person name="Woyke T."/>
            <person name="Klenk H.P."/>
            <person name="Zhou Y."/>
            <person name="Lilburn T.G."/>
            <person name="Beck B.J."/>
            <person name="De Vos P."/>
            <person name="Vandamme P."/>
            <person name="Eisen J.A."/>
            <person name="Garrity G."/>
            <person name="Hugenholtz P."/>
            <person name="Kyrpides N.C."/>
        </authorList>
    </citation>
    <scope>NUCLEOTIDE SEQUENCE [LARGE SCALE GENOMIC DNA]</scope>
    <source>
        <strain evidence="1 2">CGMCC 1.2546</strain>
    </source>
</reference>
<dbReference type="EMBL" id="VLKT01000089">
    <property type="protein sequence ID" value="TWI18771.1"/>
    <property type="molecule type" value="Genomic_DNA"/>
</dbReference>
<organism evidence="1 2">
    <name type="scientific">Mesorhizobium tianshanense</name>
    <dbReference type="NCBI Taxonomy" id="39844"/>
    <lineage>
        <taxon>Bacteria</taxon>
        <taxon>Pseudomonadati</taxon>
        <taxon>Pseudomonadota</taxon>
        <taxon>Alphaproteobacteria</taxon>
        <taxon>Hyphomicrobiales</taxon>
        <taxon>Phyllobacteriaceae</taxon>
        <taxon>Mesorhizobium</taxon>
    </lineage>
</organism>
<dbReference type="RefSeq" id="WP_145723169.1">
    <property type="nucleotide sequence ID" value="NZ_BSPF01000018.1"/>
</dbReference>
<proteinExistence type="predicted"/>
<sequence length="81" mass="8702">MHAKVEGLSLPSITAQEAVHRVLSTGSVEFCGGETVQMLHYLDALTAGGTIIVPGEARPGLWKRVTSLFRTSLIQPGIFRP</sequence>
<gene>
    <name evidence="1" type="ORF">IQ26_07239</name>
</gene>
<protein>
    <submittedName>
        <fullName evidence="1">Uncharacterized protein</fullName>
    </submittedName>
</protein>
<evidence type="ECO:0000313" key="1">
    <source>
        <dbReference type="EMBL" id="TWI18771.1"/>
    </source>
</evidence>
<evidence type="ECO:0000313" key="2">
    <source>
        <dbReference type="Proteomes" id="UP000317122"/>
    </source>
</evidence>
<name>A0A562MGW0_9HYPH</name>